<name>A0ABD0PFU7_CIRMR</name>
<dbReference type="EMBL" id="JAMKFB020000016">
    <property type="protein sequence ID" value="KAL0172943.1"/>
    <property type="molecule type" value="Genomic_DNA"/>
</dbReference>
<feature type="domain" description="Tc1-like transposase DDE" evidence="2">
    <location>
        <begin position="106"/>
        <end position="248"/>
    </location>
</feature>
<gene>
    <name evidence="3" type="ORF">M9458_033254</name>
</gene>
<evidence type="ECO:0000259" key="1">
    <source>
        <dbReference type="Pfam" id="PF01498"/>
    </source>
</evidence>
<keyword evidence="4" id="KW-1185">Reference proteome</keyword>
<dbReference type="InterPro" id="IPR036397">
    <property type="entry name" value="RNaseH_sf"/>
</dbReference>
<comment type="caution">
    <text evidence="3">The sequence shown here is derived from an EMBL/GenBank/DDBJ whole genome shotgun (WGS) entry which is preliminary data.</text>
</comment>
<sequence>AIGMLQGGMTQREVADTVGTSQSVISRAWNRFRSMVEADNGNRFMPAVSLQNDLQDATGVRVSTQTVRRRLHEVGLRARRPAVRVPPSGAHKLARLQWTLNQWGTVLFTDESRFCMNFLDRRRRVWRRPGERNLPQNVVQHDRIGGSTVMVWGGISMGARTELVIIENGSLTGQRYRDEILRPVVRPYAGAMWPDFVLMDDNAGPHRARLVTEFLEEEGISRMEWPAQSPDLNPIEHIWEQLQSRVQALQVPLGTRVELRTTLLEEWQAIPQQNI</sequence>
<dbReference type="Pfam" id="PF13358">
    <property type="entry name" value="DDE_3"/>
    <property type="match status" value="1"/>
</dbReference>
<dbReference type="Proteomes" id="UP001529510">
    <property type="component" value="Unassembled WGS sequence"/>
</dbReference>
<dbReference type="Gene3D" id="3.30.420.10">
    <property type="entry name" value="Ribonuclease H-like superfamily/Ribonuclease H"/>
    <property type="match status" value="1"/>
</dbReference>
<dbReference type="Pfam" id="PF01498">
    <property type="entry name" value="HTH_Tnp_Tc3_2"/>
    <property type="match status" value="1"/>
</dbReference>
<feature type="non-terminal residue" evidence="3">
    <location>
        <position position="1"/>
    </location>
</feature>
<evidence type="ECO:0000259" key="2">
    <source>
        <dbReference type="Pfam" id="PF13358"/>
    </source>
</evidence>
<proteinExistence type="predicted"/>
<reference evidence="3 4" key="1">
    <citation type="submission" date="2024-05" db="EMBL/GenBank/DDBJ databases">
        <title>Genome sequencing and assembly of Indian major carp, Cirrhinus mrigala (Hamilton, 1822).</title>
        <authorList>
            <person name="Mohindra V."/>
            <person name="Chowdhury L.M."/>
            <person name="Lal K."/>
            <person name="Jena J.K."/>
        </authorList>
    </citation>
    <scope>NUCLEOTIDE SEQUENCE [LARGE SCALE GENOMIC DNA]</scope>
    <source>
        <strain evidence="3">CM1030</strain>
        <tissue evidence="3">Blood</tissue>
    </source>
</reference>
<evidence type="ECO:0008006" key="5">
    <source>
        <dbReference type="Google" id="ProtNLM"/>
    </source>
</evidence>
<evidence type="ECO:0000313" key="3">
    <source>
        <dbReference type="EMBL" id="KAL0172943.1"/>
    </source>
</evidence>
<dbReference type="PANTHER" id="PTHR23022:SF135">
    <property type="entry name" value="SI:DKEY-77F5.3"/>
    <property type="match status" value="1"/>
</dbReference>
<dbReference type="PANTHER" id="PTHR23022">
    <property type="entry name" value="TRANSPOSABLE ELEMENT-RELATED"/>
    <property type="match status" value="1"/>
</dbReference>
<dbReference type="AlphaFoldDB" id="A0ABD0PFU7"/>
<dbReference type="InterPro" id="IPR002492">
    <property type="entry name" value="Transposase_Tc1-like"/>
</dbReference>
<accession>A0ABD0PFU7</accession>
<feature type="domain" description="Transposase Tc1-like" evidence="1">
    <location>
        <begin position="41"/>
        <end position="99"/>
    </location>
</feature>
<organism evidence="3 4">
    <name type="scientific">Cirrhinus mrigala</name>
    <name type="common">Mrigala</name>
    <dbReference type="NCBI Taxonomy" id="683832"/>
    <lineage>
        <taxon>Eukaryota</taxon>
        <taxon>Metazoa</taxon>
        <taxon>Chordata</taxon>
        <taxon>Craniata</taxon>
        <taxon>Vertebrata</taxon>
        <taxon>Euteleostomi</taxon>
        <taxon>Actinopterygii</taxon>
        <taxon>Neopterygii</taxon>
        <taxon>Teleostei</taxon>
        <taxon>Ostariophysi</taxon>
        <taxon>Cypriniformes</taxon>
        <taxon>Cyprinidae</taxon>
        <taxon>Labeoninae</taxon>
        <taxon>Labeonini</taxon>
        <taxon>Cirrhinus</taxon>
    </lineage>
</organism>
<dbReference type="InterPro" id="IPR038717">
    <property type="entry name" value="Tc1-like_DDE_dom"/>
</dbReference>
<dbReference type="InterPro" id="IPR052338">
    <property type="entry name" value="Transposase_5"/>
</dbReference>
<protein>
    <recommendedName>
        <fullName evidence="5">Transposase</fullName>
    </recommendedName>
</protein>
<evidence type="ECO:0000313" key="4">
    <source>
        <dbReference type="Proteomes" id="UP001529510"/>
    </source>
</evidence>